<comment type="caution">
    <text evidence="1">The sequence shown here is derived from an EMBL/GenBank/DDBJ whole genome shotgun (WGS) entry which is preliminary data.</text>
</comment>
<dbReference type="OrthoDB" id="2867965at2"/>
<dbReference type="AlphaFoldDB" id="A0A2K2FF71"/>
<accession>A0A2K2FF71</accession>
<keyword evidence="2" id="KW-1185">Reference proteome</keyword>
<organism evidence="1 2">
    <name type="scientific">Clostridium thermosuccinogenes</name>
    <dbReference type="NCBI Taxonomy" id="84032"/>
    <lineage>
        <taxon>Bacteria</taxon>
        <taxon>Bacillati</taxon>
        <taxon>Bacillota</taxon>
        <taxon>Clostridia</taxon>
        <taxon>Eubacteriales</taxon>
        <taxon>Clostridiaceae</taxon>
        <taxon>Clostridium</taxon>
    </lineage>
</organism>
<evidence type="ECO:0000313" key="2">
    <source>
        <dbReference type="Proteomes" id="UP000236151"/>
    </source>
</evidence>
<dbReference type="KEGG" id="cthd:CDO33_20130"/>
<name>A0A2K2FF71_9CLOT</name>
<dbReference type="EMBL" id="NIOJ01000037">
    <property type="protein sequence ID" value="PNT97427.1"/>
    <property type="molecule type" value="Genomic_DNA"/>
</dbReference>
<dbReference type="Proteomes" id="UP000236151">
    <property type="component" value="Unassembled WGS sequence"/>
</dbReference>
<evidence type="ECO:0008006" key="3">
    <source>
        <dbReference type="Google" id="ProtNLM"/>
    </source>
</evidence>
<protein>
    <recommendedName>
        <fullName evidence="3">STAS domain-containing protein</fullName>
    </recommendedName>
</protein>
<dbReference type="RefSeq" id="WP_103082225.1">
    <property type="nucleotide sequence ID" value="NZ_CP021850.1"/>
</dbReference>
<evidence type="ECO:0000313" key="1">
    <source>
        <dbReference type="EMBL" id="PNT97427.1"/>
    </source>
</evidence>
<reference evidence="1 2" key="1">
    <citation type="submission" date="2017-06" db="EMBL/GenBank/DDBJ databases">
        <title>Investigating the central metabolism of Clostridium thermosuccinogenes.</title>
        <authorList>
            <person name="Koendjbiharie J.G."/>
            <person name="van Kranenburg R."/>
        </authorList>
    </citation>
    <scope>NUCLEOTIDE SEQUENCE [LARGE SCALE GENOMIC DNA]</scope>
    <source>
        <strain evidence="1 2">DSM 5806</strain>
    </source>
</reference>
<gene>
    <name evidence="1" type="ORF">CDQ84_13325</name>
</gene>
<proteinExistence type="predicted"/>
<sequence>MINVELDSKKKAVKVTASGMLKADEVNSYLNELQEIVKKIDPSQYALIIDAREQKAIAPDALPCLEKALKLYTEIPFAKRFSVVLESAVAMQQVKRVGKDEVDQFIMVTSVEEVYKNL</sequence>